<evidence type="ECO:0000256" key="6">
    <source>
        <dbReference type="ARBA" id="ARBA00023136"/>
    </source>
</evidence>
<name>A0AAV3NJM7_LITER</name>
<evidence type="ECO:0000256" key="3">
    <source>
        <dbReference type="ARBA" id="ARBA00010067"/>
    </source>
</evidence>
<evidence type="ECO:0000256" key="1">
    <source>
        <dbReference type="ARBA" id="ARBA00002281"/>
    </source>
</evidence>
<keyword evidence="7" id="KW-0927">Auxin signaling pathway</keyword>
<sequence>MDMNSCKVSSTPSFSATLLDAICRSIGEGEDELVVYRETTRSKQPGTTDFENREEIAYFQRIEKWMEQESEKVVVRARSIDNPEVLYYDLMWSYSDLSTRVAIASSETEESGFAVPTNRPSSFSCYGLQKLKTEKTSPNHEGGVQKTRSRSGKVANYLNSLFSGCHNEKAKHAAERGRKSRFLKAFICLSKSSSLKSCNSKPHFSSGKLFSDDAKRSVRLYPVTVIVDEDHQPNGNKYLHEEKHRLEGVKDTSTTSNEELKIYNLEENLQIGEDAKDSMRNYQKRAELEFDLRSSNHDKNYVFMNEDEAEDIDALSCSSSDLFELEHLSVIGMERYIEELPVYGTMH</sequence>
<evidence type="ECO:0000256" key="5">
    <source>
        <dbReference type="ARBA" id="ARBA00022475"/>
    </source>
</evidence>
<dbReference type="GO" id="GO:0009734">
    <property type="term" value="P:auxin-activated signaling pathway"/>
    <property type="evidence" value="ECO:0007669"/>
    <property type="project" value="UniProtKB-KW"/>
</dbReference>
<reference evidence="8 9" key="1">
    <citation type="submission" date="2024-01" db="EMBL/GenBank/DDBJ databases">
        <title>The complete chloroplast genome sequence of Lithospermum erythrorhizon: insights into the phylogenetic relationship among Boraginaceae species and the maternal lineages of purple gromwells.</title>
        <authorList>
            <person name="Okada T."/>
            <person name="Watanabe K."/>
        </authorList>
    </citation>
    <scope>NUCLEOTIDE SEQUENCE [LARGE SCALE GENOMIC DNA]</scope>
</reference>
<evidence type="ECO:0000256" key="4">
    <source>
        <dbReference type="ARBA" id="ARBA00022448"/>
    </source>
</evidence>
<evidence type="ECO:0000256" key="7">
    <source>
        <dbReference type="ARBA" id="ARBA00023294"/>
    </source>
</evidence>
<comment type="caution">
    <text evidence="8">The sequence shown here is derived from an EMBL/GenBank/DDBJ whole genome shotgun (WGS) entry which is preliminary data.</text>
</comment>
<dbReference type="PANTHER" id="PTHR33541:SF28">
    <property type="entry name" value="PROTEIN BIG GRAIN 1-LIKE A"/>
    <property type="match status" value="1"/>
</dbReference>
<organism evidence="8 9">
    <name type="scientific">Lithospermum erythrorhizon</name>
    <name type="common">Purple gromwell</name>
    <name type="synonym">Lithospermum officinale var. erythrorhizon</name>
    <dbReference type="NCBI Taxonomy" id="34254"/>
    <lineage>
        <taxon>Eukaryota</taxon>
        <taxon>Viridiplantae</taxon>
        <taxon>Streptophyta</taxon>
        <taxon>Embryophyta</taxon>
        <taxon>Tracheophyta</taxon>
        <taxon>Spermatophyta</taxon>
        <taxon>Magnoliopsida</taxon>
        <taxon>eudicotyledons</taxon>
        <taxon>Gunneridae</taxon>
        <taxon>Pentapetalae</taxon>
        <taxon>asterids</taxon>
        <taxon>lamiids</taxon>
        <taxon>Boraginales</taxon>
        <taxon>Boraginaceae</taxon>
        <taxon>Boraginoideae</taxon>
        <taxon>Lithospermeae</taxon>
        <taxon>Lithospermum</taxon>
    </lineage>
</organism>
<dbReference type="GO" id="GO:0005886">
    <property type="term" value="C:plasma membrane"/>
    <property type="evidence" value="ECO:0007669"/>
    <property type="project" value="UniProtKB-SubCell"/>
</dbReference>
<dbReference type="AlphaFoldDB" id="A0AAV3NJM7"/>
<dbReference type="Proteomes" id="UP001454036">
    <property type="component" value="Unassembled WGS sequence"/>
</dbReference>
<evidence type="ECO:0000256" key="2">
    <source>
        <dbReference type="ARBA" id="ARBA00004236"/>
    </source>
</evidence>
<keyword evidence="4" id="KW-0813">Transport</keyword>
<comment type="subcellular location">
    <subcellularLocation>
        <location evidence="2">Cell membrane</location>
    </subcellularLocation>
</comment>
<dbReference type="PANTHER" id="PTHR33541">
    <property type="entry name" value="PROTEIN BIG GRAIN 1-LIKE A-RELATED"/>
    <property type="match status" value="1"/>
</dbReference>
<evidence type="ECO:0000313" key="9">
    <source>
        <dbReference type="Proteomes" id="UP001454036"/>
    </source>
</evidence>
<keyword evidence="9" id="KW-1185">Reference proteome</keyword>
<comment type="function">
    <text evidence="1">Involved in auxin transport. Regulator of the auxin signaling pathway.</text>
</comment>
<protein>
    <submittedName>
        <fullName evidence="8">Uncharacterized protein</fullName>
    </submittedName>
</protein>
<keyword evidence="5" id="KW-1003">Cell membrane</keyword>
<proteinExistence type="inferred from homology"/>
<keyword evidence="6" id="KW-0472">Membrane</keyword>
<accession>A0AAV3NJM7</accession>
<comment type="similarity">
    <text evidence="3">Belongs to the BIG GRAIN 1 (BG1) plant protein family.</text>
</comment>
<evidence type="ECO:0000313" key="8">
    <source>
        <dbReference type="EMBL" id="GAA0139112.1"/>
    </source>
</evidence>
<dbReference type="InterPro" id="IPR039621">
    <property type="entry name" value="BG1-like"/>
</dbReference>
<dbReference type="EMBL" id="BAABME010000059">
    <property type="protein sequence ID" value="GAA0139112.1"/>
    <property type="molecule type" value="Genomic_DNA"/>
</dbReference>
<gene>
    <name evidence="8" type="ORF">LIER_00726</name>
</gene>